<dbReference type="EMBL" id="BMXN01000012">
    <property type="protein sequence ID" value="GGW29708.1"/>
    <property type="molecule type" value="Genomic_DNA"/>
</dbReference>
<evidence type="ECO:0000313" key="1">
    <source>
        <dbReference type="EMBL" id="GGW29708.1"/>
    </source>
</evidence>
<reference evidence="2" key="1">
    <citation type="journal article" date="2019" name="Int. J. Syst. Evol. Microbiol.">
        <title>The Global Catalogue of Microorganisms (GCM) 10K type strain sequencing project: providing services to taxonomists for standard genome sequencing and annotation.</title>
        <authorList>
            <consortium name="The Broad Institute Genomics Platform"/>
            <consortium name="The Broad Institute Genome Sequencing Center for Infectious Disease"/>
            <person name="Wu L."/>
            <person name="Ma J."/>
        </authorList>
    </citation>
    <scope>NUCLEOTIDE SEQUENCE [LARGE SCALE GENOMIC DNA]</scope>
    <source>
        <strain evidence="2">KCTC 22154</strain>
    </source>
</reference>
<name>A0A8H9LTB8_9GAMM</name>
<comment type="caution">
    <text evidence="1">The sequence shown here is derived from an EMBL/GenBank/DDBJ whole genome shotgun (WGS) entry which is preliminary data.</text>
</comment>
<accession>A0A8H9LTB8</accession>
<keyword evidence="2" id="KW-1185">Reference proteome</keyword>
<gene>
    <name evidence="1" type="ORF">GCM10007157_22170</name>
</gene>
<sequence length="126" mass="13565">MHSPRHSSSDVTATQATALLAGRVRALLEQAPRQALPMTYQQVAAALGLTPPGTIAQVANALEWLMEEDVVAGRPLVAALVISRRGEDRPASGFFEKAVALGRFPQDPVTHAEHYLAEREGAMNLR</sequence>
<organism evidence="1 2">
    <name type="scientific">Vreelandella hamiltonii</name>
    <dbReference type="NCBI Taxonomy" id="502829"/>
    <lineage>
        <taxon>Bacteria</taxon>
        <taxon>Pseudomonadati</taxon>
        <taxon>Pseudomonadota</taxon>
        <taxon>Gammaproteobacteria</taxon>
        <taxon>Oceanospirillales</taxon>
        <taxon>Halomonadaceae</taxon>
        <taxon>Vreelandella</taxon>
    </lineage>
</organism>
<dbReference type="RefSeq" id="WP_189463668.1">
    <property type="nucleotide sequence ID" value="NZ_BMXN01000012.1"/>
</dbReference>
<evidence type="ECO:0000313" key="2">
    <source>
        <dbReference type="Proteomes" id="UP000623776"/>
    </source>
</evidence>
<protein>
    <submittedName>
        <fullName evidence="1">Uncharacterized protein</fullName>
    </submittedName>
</protein>
<dbReference type="AlphaFoldDB" id="A0A8H9LTB8"/>
<proteinExistence type="predicted"/>
<dbReference type="Proteomes" id="UP000623776">
    <property type="component" value="Unassembled WGS sequence"/>
</dbReference>